<sequence>MRNWLQDFLIDRKFCVRVGNSLSGWYSAPSGVPQRSVLGPLLFVVYVNDLSGQLCSPPLMFADDIKIWRTIKDPNDRTSVQADLNNLARWADT</sequence>
<dbReference type="EMBL" id="UZAN01060771">
    <property type="protein sequence ID" value="VDP92764.1"/>
    <property type="molecule type" value="Genomic_DNA"/>
</dbReference>
<name>A0A183B8F7_9TREM</name>
<gene>
    <name evidence="2" type="ORF">ECPE_LOCUS15492</name>
</gene>
<dbReference type="Proteomes" id="UP000272942">
    <property type="component" value="Unassembled WGS sequence"/>
</dbReference>
<evidence type="ECO:0000259" key="1">
    <source>
        <dbReference type="PROSITE" id="PS50878"/>
    </source>
</evidence>
<evidence type="ECO:0000313" key="4">
    <source>
        <dbReference type="WBParaSite" id="ECPE_0001553201-mRNA-1"/>
    </source>
</evidence>
<organism evidence="4">
    <name type="scientific">Echinostoma caproni</name>
    <dbReference type="NCBI Taxonomy" id="27848"/>
    <lineage>
        <taxon>Eukaryota</taxon>
        <taxon>Metazoa</taxon>
        <taxon>Spiralia</taxon>
        <taxon>Lophotrochozoa</taxon>
        <taxon>Platyhelminthes</taxon>
        <taxon>Trematoda</taxon>
        <taxon>Digenea</taxon>
        <taxon>Plagiorchiida</taxon>
        <taxon>Echinostomata</taxon>
        <taxon>Echinostomatoidea</taxon>
        <taxon>Echinostomatidae</taxon>
        <taxon>Echinostoma</taxon>
    </lineage>
</organism>
<keyword evidence="3" id="KW-1185">Reference proteome</keyword>
<feature type="domain" description="Reverse transcriptase" evidence="1">
    <location>
        <begin position="1"/>
        <end position="93"/>
    </location>
</feature>
<accession>A0A183B8F7</accession>
<dbReference type="AlphaFoldDB" id="A0A183B8F7"/>
<dbReference type="InterPro" id="IPR000477">
    <property type="entry name" value="RT_dom"/>
</dbReference>
<dbReference type="OrthoDB" id="6283029at2759"/>
<dbReference type="WBParaSite" id="ECPE_0001553201-mRNA-1">
    <property type="protein sequence ID" value="ECPE_0001553201-mRNA-1"/>
    <property type="gene ID" value="ECPE_0001553201"/>
</dbReference>
<dbReference type="PROSITE" id="PS50878">
    <property type="entry name" value="RT_POL"/>
    <property type="match status" value="1"/>
</dbReference>
<protein>
    <submittedName>
        <fullName evidence="4">Reverse transcriptase domain-containing protein</fullName>
    </submittedName>
</protein>
<reference evidence="2 3" key="2">
    <citation type="submission" date="2018-11" db="EMBL/GenBank/DDBJ databases">
        <authorList>
            <consortium name="Pathogen Informatics"/>
        </authorList>
    </citation>
    <scope>NUCLEOTIDE SEQUENCE [LARGE SCALE GENOMIC DNA]</scope>
    <source>
        <strain evidence="2 3">Egypt</strain>
    </source>
</reference>
<evidence type="ECO:0000313" key="3">
    <source>
        <dbReference type="Proteomes" id="UP000272942"/>
    </source>
</evidence>
<evidence type="ECO:0000313" key="2">
    <source>
        <dbReference type="EMBL" id="VDP92764.1"/>
    </source>
</evidence>
<dbReference type="PANTHER" id="PTHR33332">
    <property type="entry name" value="REVERSE TRANSCRIPTASE DOMAIN-CONTAINING PROTEIN"/>
    <property type="match status" value="1"/>
</dbReference>
<proteinExistence type="predicted"/>
<reference evidence="4" key="1">
    <citation type="submission" date="2016-06" db="UniProtKB">
        <authorList>
            <consortium name="WormBaseParasite"/>
        </authorList>
    </citation>
    <scope>IDENTIFICATION</scope>
</reference>